<proteinExistence type="predicted"/>
<dbReference type="Pfam" id="PF16010">
    <property type="entry name" value="CDH-cyt"/>
    <property type="match status" value="1"/>
</dbReference>
<feature type="transmembrane region" description="Helical" evidence="1">
    <location>
        <begin position="298"/>
        <end position="320"/>
    </location>
</feature>
<dbReference type="AlphaFoldDB" id="G2Q6J5"/>
<dbReference type="OrthoDB" id="19261at2759"/>
<name>G2Q6J5_THET4</name>
<feature type="domain" description="DOMON" evidence="3">
    <location>
        <begin position="44"/>
        <end position="164"/>
    </location>
</feature>
<dbReference type="PANTHER" id="PTHR47797">
    <property type="entry name" value="DEHYDROGENASE, PUTATIVE (AFU_ORTHOLOGUE AFUA_8G05805)-RELATED"/>
    <property type="match status" value="1"/>
</dbReference>
<evidence type="ECO:0000313" key="4">
    <source>
        <dbReference type="EMBL" id="AEO55568.1"/>
    </source>
</evidence>
<dbReference type="VEuPathDB" id="FungiDB:MYCTH_2299535"/>
<dbReference type="InParanoid" id="G2Q6J5"/>
<evidence type="ECO:0000313" key="5">
    <source>
        <dbReference type="Proteomes" id="UP000007322"/>
    </source>
</evidence>
<dbReference type="InterPro" id="IPR015920">
    <property type="entry name" value="Cellobiose_DH-like_cyt"/>
</dbReference>
<dbReference type="CDD" id="cd09630">
    <property type="entry name" value="CDH_like_cytochrome"/>
    <property type="match status" value="1"/>
</dbReference>
<sequence>MSSRRQGLTPRWQWPWLVLCLLAHFKFQLVRAQSAVQTLFVLDSDTIASFNVPPESDDINFYVLTPDWYQYTAIGFGATMSDSLMLVMYPSADRKSVTVSPRKARGNTEPVYSPDTQLVIHDTSIDEENSNMVVNATCRRCLPYATANSASGVERTASMMFAVGPELALNTDDLDARIRRHVAYGNFEIDLRKATGEGGIGEGISGGNSSDAVLSGERGLVQDSNKAATAHGILYALVALAVAPFDSLVAGALRTRWAWVHGLTATVYFAFVIGALVPGVMVSREHVATQRFRTGHQVLGLLAVVALTIMFVWGIALSWIKHSANKRGQEPPENTHLLGMIHRWTCRTIWVLFLVNVGLGLKLSEHKTVLIFGYMAVALAVLVVLIPIYFCLWKCSKRGREKEGSIEMPTIYDHNSNYLGVHHRN</sequence>
<gene>
    <name evidence="4" type="ORF">MYCTH_2299535</name>
</gene>
<reference evidence="4 5" key="1">
    <citation type="journal article" date="2011" name="Nat. Biotechnol.">
        <title>Comparative genomic analysis of the thermophilic biomass-degrading fungi Myceliophthora thermophila and Thielavia terrestris.</title>
        <authorList>
            <person name="Berka R.M."/>
            <person name="Grigoriev I.V."/>
            <person name="Otillar R."/>
            <person name="Salamov A."/>
            <person name="Grimwood J."/>
            <person name="Reid I."/>
            <person name="Ishmael N."/>
            <person name="John T."/>
            <person name="Darmond C."/>
            <person name="Moisan M.-C."/>
            <person name="Henrissat B."/>
            <person name="Coutinho P.M."/>
            <person name="Lombard V."/>
            <person name="Natvig D.O."/>
            <person name="Lindquist E."/>
            <person name="Schmutz J."/>
            <person name="Lucas S."/>
            <person name="Harris P."/>
            <person name="Powlowski J."/>
            <person name="Bellemare A."/>
            <person name="Taylor D."/>
            <person name="Butler G."/>
            <person name="de Vries R.P."/>
            <person name="Allijn I.E."/>
            <person name="van den Brink J."/>
            <person name="Ushinsky S."/>
            <person name="Storms R."/>
            <person name="Powell A.J."/>
            <person name="Paulsen I.T."/>
            <person name="Elbourne L.D.H."/>
            <person name="Baker S.E."/>
            <person name="Magnuson J."/>
            <person name="LaBoissiere S."/>
            <person name="Clutterbuck A.J."/>
            <person name="Martinez D."/>
            <person name="Wogulis M."/>
            <person name="de Leon A.L."/>
            <person name="Rey M.W."/>
            <person name="Tsang A."/>
        </authorList>
    </citation>
    <scope>NUCLEOTIDE SEQUENCE [LARGE SCALE GENOMIC DNA]</scope>
    <source>
        <strain evidence="5">ATCC 42464 / BCRC 31852 / DSM 1799</strain>
    </source>
</reference>
<keyword evidence="5" id="KW-1185">Reference proteome</keyword>
<dbReference type="PROSITE" id="PS50836">
    <property type="entry name" value="DOMON"/>
    <property type="match status" value="1"/>
</dbReference>
<dbReference type="PANTHER" id="PTHR47797:SF1">
    <property type="entry name" value="CYTOCHROME B561 DOMAIN-CONTAINING PROTEIN-RELATED"/>
    <property type="match status" value="1"/>
</dbReference>
<dbReference type="KEGG" id="mtm:MYCTH_2299535"/>
<dbReference type="InterPro" id="IPR005018">
    <property type="entry name" value="DOMON_domain"/>
</dbReference>
<keyword evidence="1" id="KW-0812">Transmembrane</keyword>
<protein>
    <recommendedName>
        <fullName evidence="3">DOMON domain-containing protein</fullName>
    </recommendedName>
</protein>
<evidence type="ECO:0000256" key="2">
    <source>
        <dbReference type="SAM" id="SignalP"/>
    </source>
</evidence>
<feature type="transmembrane region" description="Helical" evidence="1">
    <location>
        <begin position="340"/>
        <end position="361"/>
    </location>
</feature>
<dbReference type="GeneID" id="11506061"/>
<dbReference type="OMA" id="RWHWINQ"/>
<dbReference type="RefSeq" id="XP_003660813.1">
    <property type="nucleotide sequence ID" value="XM_003660765.1"/>
</dbReference>
<evidence type="ECO:0000259" key="3">
    <source>
        <dbReference type="PROSITE" id="PS50836"/>
    </source>
</evidence>
<keyword evidence="1" id="KW-0472">Membrane</keyword>
<feature type="chain" id="PRO_5003435990" description="DOMON domain-containing protein" evidence="2">
    <location>
        <begin position="33"/>
        <end position="425"/>
    </location>
</feature>
<dbReference type="Proteomes" id="UP000007322">
    <property type="component" value="Chromosome 1"/>
</dbReference>
<dbReference type="SUPFAM" id="SSF49344">
    <property type="entry name" value="CBD9-like"/>
    <property type="match status" value="1"/>
</dbReference>
<feature type="transmembrane region" description="Helical" evidence="1">
    <location>
        <begin position="233"/>
        <end position="253"/>
    </location>
</feature>
<dbReference type="Gene3D" id="2.60.40.1210">
    <property type="entry name" value="Cellobiose dehydrogenase, cytochrome domain"/>
    <property type="match status" value="1"/>
</dbReference>
<keyword evidence="1" id="KW-1133">Transmembrane helix</keyword>
<dbReference type="eggNOG" id="ENOG502SJ74">
    <property type="taxonomic scope" value="Eukaryota"/>
</dbReference>
<feature type="signal peptide" evidence="2">
    <location>
        <begin position="1"/>
        <end position="32"/>
    </location>
</feature>
<feature type="transmembrane region" description="Helical" evidence="1">
    <location>
        <begin position="368"/>
        <end position="390"/>
    </location>
</feature>
<dbReference type="EMBL" id="CP003002">
    <property type="protein sequence ID" value="AEO55568.1"/>
    <property type="molecule type" value="Genomic_DNA"/>
</dbReference>
<dbReference type="HOGENOM" id="CLU_031471_0_1_1"/>
<feature type="transmembrane region" description="Helical" evidence="1">
    <location>
        <begin position="259"/>
        <end position="277"/>
    </location>
</feature>
<organism evidence="4 5">
    <name type="scientific">Thermothelomyces thermophilus (strain ATCC 42464 / BCRC 31852 / DSM 1799)</name>
    <name type="common">Sporotrichum thermophile</name>
    <dbReference type="NCBI Taxonomy" id="573729"/>
    <lineage>
        <taxon>Eukaryota</taxon>
        <taxon>Fungi</taxon>
        <taxon>Dikarya</taxon>
        <taxon>Ascomycota</taxon>
        <taxon>Pezizomycotina</taxon>
        <taxon>Sordariomycetes</taxon>
        <taxon>Sordariomycetidae</taxon>
        <taxon>Sordariales</taxon>
        <taxon>Chaetomiaceae</taxon>
        <taxon>Thermothelomyces</taxon>
    </lineage>
</organism>
<evidence type="ECO:0000256" key="1">
    <source>
        <dbReference type="SAM" id="Phobius"/>
    </source>
</evidence>
<accession>G2Q6J5</accession>
<dbReference type="Gene3D" id="1.20.120.1770">
    <property type="match status" value="1"/>
</dbReference>
<keyword evidence="2" id="KW-0732">Signal</keyword>